<keyword evidence="1" id="KW-1133">Transmembrane helix</keyword>
<evidence type="ECO:0000256" key="1">
    <source>
        <dbReference type="SAM" id="Phobius"/>
    </source>
</evidence>
<evidence type="ECO:0000313" key="2">
    <source>
        <dbReference type="EMBL" id="QDS92648.1"/>
    </source>
</evidence>
<protein>
    <submittedName>
        <fullName evidence="2">Uncharacterized protein</fullName>
    </submittedName>
</protein>
<sequence length="214" mass="22580">MTTSRSNGLSCQFIGLILSSVGLYMLYGSLESVLPLISPQPNQAIAGLESGSVQQIGLNTNSLLSHAPIPPNAVQAITQAFPAIMVTAIGFIFIGALSPAQVGWFYLLNPLGFGLASLLGAPLRGVSTHHRFVGILAALVGGGLLWGTYRVAFTDISLPIPDLYRGWLILMLAVAGTAVLLAGSARAIFRPFHSRFEDSPKSRFVVSSQVLCGK</sequence>
<feature type="transmembrane region" description="Helical" evidence="1">
    <location>
        <begin position="80"/>
        <end position="97"/>
    </location>
</feature>
<keyword evidence="1" id="KW-0812">Transmembrane</keyword>
<feature type="transmembrane region" description="Helical" evidence="1">
    <location>
        <begin position="164"/>
        <end position="189"/>
    </location>
</feature>
<proteinExistence type="predicted"/>
<dbReference type="RefSeq" id="WP_145350872.1">
    <property type="nucleotide sequence ID" value="NZ_CP036262.1"/>
</dbReference>
<dbReference type="EMBL" id="CP036262">
    <property type="protein sequence ID" value="QDS92648.1"/>
    <property type="molecule type" value="Genomic_DNA"/>
</dbReference>
<feature type="transmembrane region" description="Helical" evidence="1">
    <location>
        <begin position="103"/>
        <end position="121"/>
    </location>
</feature>
<gene>
    <name evidence="2" type="ORF">FF011L_13950</name>
</gene>
<keyword evidence="3" id="KW-1185">Reference proteome</keyword>
<organism evidence="2 3">
    <name type="scientific">Roseimaritima multifibrata</name>
    <dbReference type="NCBI Taxonomy" id="1930274"/>
    <lineage>
        <taxon>Bacteria</taxon>
        <taxon>Pseudomonadati</taxon>
        <taxon>Planctomycetota</taxon>
        <taxon>Planctomycetia</taxon>
        <taxon>Pirellulales</taxon>
        <taxon>Pirellulaceae</taxon>
        <taxon>Roseimaritima</taxon>
    </lineage>
</organism>
<name>A0A517MCN0_9BACT</name>
<feature type="transmembrane region" description="Helical" evidence="1">
    <location>
        <begin position="133"/>
        <end position="152"/>
    </location>
</feature>
<keyword evidence="1" id="KW-0472">Membrane</keyword>
<dbReference type="AlphaFoldDB" id="A0A517MCN0"/>
<accession>A0A517MCN0</accession>
<feature type="transmembrane region" description="Helical" evidence="1">
    <location>
        <begin position="12"/>
        <end position="30"/>
    </location>
</feature>
<reference evidence="2 3" key="1">
    <citation type="submission" date="2019-02" db="EMBL/GenBank/DDBJ databases">
        <title>Deep-cultivation of Planctomycetes and their phenomic and genomic characterization uncovers novel biology.</title>
        <authorList>
            <person name="Wiegand S."/>
            <person name="Jogler M."/>
            <person name="Boedeker C."/>
            <person name="Pinto D."/>
            <person name="Vollmers J."/>
            <person name="Rivas-Marin E."/>
            <person name="Kohn T."/>
            <person name="Peeters S.H."/>
            <person name="Heuer A."/>
            <person name="Rast P."/>
            <person name="Oberbeckmann S."/>
            <person name="Bunk B."/>
            <person name="Jeske O."/>
            <person name="Meyerdierks A."/>
            <person name="Storesund J.E."/>
            <person name="Kallscheuer N."/>
            <person name="Luecker S."/>
            <person name="Lage O.M."/>
            <person name="Pohl T."/>
            <person name="Merkel B.J."/>
            <person name="Hornburger P."/>
            <person name="Mueller R.-W."/>
            <person name="Bruemmer F."/>
            <person name="Labrenz M."/>
            <person name="Spormann A.M."/>
            <person name="Op den Camp H."/>
            <person name="Overmann J."/>
            <person name="Amann R."/>
            <person name="Jetten M.S.M."/>
            <person name="Mascher T."/>
            <person name="Medema M.H."/>
            <person name="Devos D.P."/>
            <person name="Kaster A.-K."/>
            <person name="Ovreas L."/>
            <person name="Rohde M."/>
            <person name="Galperin M.Y."/>
            <person name="Jogler C."/>
        </authorList>
    </citation>
    <scope>NUCLEOTIDE SEQUENCE [LARGE SCALE GENOMIC DNA]</scope>
    <source>
        <strain evidence="2 3">FF011L</strain>
    </source>
</reference>
<dbReference type="Proteomes" id="UP000320672">
    <property type="component" value="Chromosome"/>
</dbReference>
<dbReference type="KEGG" id="rml:FF011L_13950"/>
<evidence type="ECO:0000313" key="3">
    <source>
        <dbReference type="Proteomes" id="UP000320672"/>
    </source>
</evidence>